<keyword evidence="5" id="KW-1185">Reference proteome</keyword>
<gene>
    <name evidence="4" type="ORF">PSTG_11952</name>
</gene>
<feature type="chain" id="PRO_5005548851" description="Alcohol dehydrogenase-like C-terminal domain-containing protein" evidence="2">
    <location>
        <begin position="17"/>
        <end position="267"/>
    </location>
</feature>
<dbReference type="Gene3D" id="3.40.50.720">
    <property type="entry name" value="NAD(P)-binding Rossmann-like Domain"/>
    <property type="match status" value="1"/>
</dbReference>
<feature type="signal peptide" evidence="2">
    <location>
        <begin position="1"/>
        <end position="16"/>
    </location>
</feature>
<organism evidence="4 5">
    <name type="scientific">Puccinia striiformis f. sp. tritici PST-78</name>
    <dbReference type="NCBI Taxonomy" id="1165861"/>
    <lineage>
        <taxon>Eukaryota</taxon>
        <taxon>Fungi</taxon>
        <taxon>Dikarya</taxon>
        <taxon>Basidiomycota</taxon>
        <taxon>Pucciniomycotina</taxon>
        <taxon>Pucciniomycetes</taxon>
        <taxon>Pucciniales</taxon>
        <taxon>Pucciniaceae</taxon>
        <taxon>Puccinia</taxon>
    </lineage>
</organism>
<dbReference type="GO" id="GO:0016491">
    <property type="term" value="F:oxidoreductase activity"/>
    <property type="evidence" value="ECO:0007669"/>
    <property type="project" value="TreeGrafter"/>
</dbReference>
<sequence length="267" mass="29060">MKVVFLLLLLVGQYVAMEVTKDLMGSPQRSPLSQHRVGKTTFESPPIILQLRPDDASSSSAPPPHRVLARQGDTDRKISELEEIVVEQEGSDAGIPNMVDTRTEAQVTARAKIQGIDPTPGTVGAKVIATASSQEKLEFVRKYGGLTEQDYTLVYDDKPASSTSSTKKKSTMLEWQAQVLKITKGKGVDVVFDPVGLLNKSLKVAAWDCRLVVVGFAGRRKPPKTTSPRAWGASTDVESTTFTVRKEFYAVGEVQSNKIGNQDSTLP</sequence>
<dbReference type="STRING" id="1165861.A0A0L0V5Y3"/>
<dbReference type="InterPro" id="IPR036291">
    <property type="entry name" value="NAD(P)-bd_dom_sf"/>
</dbReference>
<keyword evidence="2" id="KW-0732">Signal</keyword>
<dbReference type="SUPFAM" id="SSF51735">
    <property type="entry name" value="NAD(P)-binding Rossmann-fold domains"/>
    <property type="match status" value="1"/>
</dbReference>
<dbReference type="AlphaFoldDB" id="A0A0L0V5Y3"/>
<dbReference type="PANTHER" id="PTHR43677">
    <property type="entry name" value="SHORT-CHAIN DEHYDROGENASE/REDUCTASE"/>
    <property type="match status" value="1"/>
</dbReference>
<dbReference type="GO" id="GO:0005739">
    <property type="term" value="C:mitochondrion"/>
    <property type="evidence" value="ECO:0007669"/>
    <property type="project" value="TreeGrafter"/>
</dbReference>
<dbReference type="InterPro" id="IPR051397">
    <property type="entry name" value="Zn-ADH-like_protein"/>
</dbReference>
<dbReference type="Pfam" id="PF00107">
    <property type="entry name" value="ADH_zinc_N"/>
    <property type="match status" value="1"/>
</dbReference>
<evidence type="ECO:0000259" key="3">
    <source>
        <dbReference type="Pfam" id="PF00107"/>
    </source>
</evidence>
<dbReference type="PANTHER" id="PTHR43677:SF4">
    <property type="entry name" value="QUINONE OXIDOREDUCTASE-LIKE PROTEIN 2"/>
    <property type="match status" value="1"/>
</dbReference>
<reference evidence="5" key="1">
    <citation type="submission" date="2014-03" db="EMBL/GenBank/DDBJ databases">
        <title>The Genome Sequence of Puccinia striiformis f. sp. tritici PST-78.</title>
        <authorList>
            <consortium name="The Broad Institute Genome Sequencing Platform"/>
            <person name="Cuomo C."/>
            <person name="Hulbert S."/>
            <person name="Chen X."/>
            <person name="Walker B."/>
            <person name="Young S.K."/>
            <person name="Zeng Q."/>
            <person name="Gargeya S."/>
            <person name="Fitzgerald M."/>
            <person name="Haas B."/>
            <person name="Abouelleil A."/>
            <person name="Alvarado L."/>
            <person name="Arachchi H.M."/>
            <person name="Berlin A.M."/>
            <person name="Chapman S.B."/>
            <person name="Goldberg J."/>
            <person name="Griggs A."/>
            <person name="Gujja S."/>
            <person name="Hansen M."/>
            <person name="Howarth C."/>
            <person name="Imamovic A."/>
            <person name="Larimer J."/>
            <person name="McCowan C."/>
            <person name="Montmayeur A."/>
            <person name="Murphy C."/>
            <person name="Neiman D."/>
            <person name="Pearson M."/>
            <person name="Priest M."/>
            <person name="Roberts A."/>
            <person name="Saif S."/>
            <person name="Shea T."/>
            <person name="Sisk P."/>
            <person name="Sykes S."/>
            <person name="Wortman J."/>
            <person name="Nusbaum C."/>
            <person name="Birren B."/>
        </authorList>
    </citation>
    <scope>NUCLEOTIDE SEQUENCE [LARGE SCALE GENOMIC DNA]</scope>
    <source>
        <strain evidence="5">race PST-78</strain>
    </source>
</reference>
<evidence type="ECO:0000313" key="5">
    <source>
        <dbReference type="Proteomes" id="UP000054564"/>
    </source>
</evidence>
<evidence type="ECO:0000256" key="2">
    <source>
        <dbReference type="SAM" id="SignalP"/>
    </source>
</evidence>
<evidence type="ECO:0000256" key="1">
    <source>
        <dbReference type="SAM" id="MobiDB-lite"/>
    </source>
</evidence>
<proteinExistence type="predicted"/>
<comment type="caution">
    <text evidence="4">The sequence shown here is derived from an EMBL/GenBank/DDBJ whole genome shotgun (WGS) entry which is preliminary data.</text>
</comment>
<name>A0A0L0V5Y3_9BASI</name>
<evidence type="ECO:0000313" key="4">
    <source>
        <dbReference type="EMBL" id="KNE94678.1"/>
    </source>
</evidence>
<dbReference type="InterPro" id="IPR013149">
    <property type="entry name" value="ADH-like_C"/>
</dbReference>
<protein>
    <recommendedName>
        <fullName evidence="3">Alcohol dehydrogenase-like C-terminal domain-containing protein</fullName>
    </recommendedName>
</protein>
<dbReference type="EMBL" id="AJIL01000111">
    <property type="protein sequence ID" value="KNE94678.1"/>
    <property type="molecule type" value="Genomic_DNA"/>
</dbReference>
<accession>A0A0L0V5Y3</accession>
<dbReference type="Proteomes" id="UP000054564">
    <property type="component" value="Unassembled WGS sequence"/>
</dbReference>
<feature type="domain" description="Alcohol dehydrogenase-like C-terminal" evidence="3">
    <location>
        <begin position="123"/>
        <end position="250"/>
    </location>
</feature>
<feature type="region of interest" description="Disordered" evidence="1">
    <location>
        <begin position="24"/>
        <end position="72"/>
    </location>
</feature>